<dbReference type="GO" id="GO:0005509">
    <property type="term" value="F:calcium ion binding"/>
    <property type="evidence" value="ECO:0007669"/>
    <property type="project" value="InterPro"/>
</dbReference>
<proteinExistence type="predicted"/>
<dbReference type="Gene3D" id="1.10.238.10">
    <property type="entry name" value="EF-hand"/>
    <property type="match status" value="1"/>
</dbReference>
<evidence type="ECO:0000256" key="1">
    <source>
        <dbReference type="ARBA" id="ARBA00022837"/>
    </source>
</evidence>
<dbReference type="InterPro" id="IPR002048">
    <property type="entry name" value="EF_hand_dom"/>
</dbReference>
<evidence type="ECO:0000313" key="4">
    <source>
        <dbReference type="Proteomes" id="UP000243579"/>
    </source>
</evidence>
<reference evidence="3 4" key="1">
    <citation type="journal article" date="2014" name="Genome Biol. Evol.">
        <title>The secreted proteins of Achlya hypogyna and Thraustotheca clavata identify the ancestral oomycete secretome and reveal gene acquisitions by horizontal gene transfer.</title>
        <authorList>
            <person name="Misner I."/>
            <person name="Blouin N."/>
            <person name="Leonard G."/>
            <person name="Richards T.A."/>
            <person name="Lane C.E."/>
        </authorList>
    </citation>
    <scope>NUCLEOTIDE SEQUENCE [LARGE SCALE GENOMIC DNA]</scope>
    <source>
        <strain evidence="3 4">ATCC 48635</strain>
    </source>
</reference>
<dbReference type="AlphaFoldDB" id="A0A1V9YYG4"/>
<evidence type="ECO:0000313" key="3">
    <source>
        <dbReference type="EMBL" id="OQR90798.1"/>
    </source>
</evidence>
<keyword evidence="4" id="KW-1185">Reference proteome</keyword>
<dbReference type="InterPro" id="IPR011992">
    <property type="entry name" value="EF-hand-dom_pair"/>
</dbReference>
<name>A0A1V9YYG4_ACHHY</name>
<dbReference type="PROSITE" id="PS00018">
    <property type="entry name" value="EF_HAND_1"/>
    <property type="match status" value="1"/>
</dbReference>
<dbReference type="InterPro" id="IPR018247">
    <property type="entry name" value="EF_Hand_1_Ca_BS"/>
</dbReference>
<feature type="domain" description="EF-hand" evidence="2">
    <location>
        <begin position="339"/>
        <end position="374"/>
    </location>
</feature>
<evidence type="ECO:0000259" key="2">
    <source>
        <dbReference type="PROSITE" id="PS50222"/>
    </source>
</evidence>
<dbReference type="Proteomes" id="UP000243579">
    <property type="component" value="Unassembled WGS sequence"/>
</dbReference>
<organism evidence="3 4">
    <name type="scientific">Achlya hypogyna</name>
    <name type="common">Oomycete</name>
    <name type="synonym">Protoachlya hypogyna</name>
    <dbReference type="NCBI Taxonomy" id="1202772"/>
    <lineage>
        <taxon>Eukaryota</taxon>
        <taxon>Sar</taxon>
        <taxon>Stramenopiles</taxon>
        <taxon>Oomycota</taxon>
        <taxon>Saprolegniomycetes</taxon>
        <taxon>Saprolegniales</taxon>
        <taxon>Achlyaceae</taxon>
        <taxon>Achlya</taxon>
    </lineage>
</organism>
<comment type="caution">
    <text evidence="3">The sequence shown here is derived from an EMBL/GenBank/DDBJ whole genome shotgun (WGS) entry which is preliminary data.</text>
</comment>
<dbReference type="PROSITE" id="PS50222">
    <property type="entry name" value="EF_HAND_2"/>
    <property type="match status" value="1"/>
</dbReference>
<sequence length="772" mass="85113">MEATVNELVQDLFLDTDVQHRGDLRAKGLSMADAILSALARLAATNGQSQAIVATALAPRWAEYCKFLYAGATSMSALTCLAACTRASRLHQRQVVRAIPGVFVPTATAMCFAVCVPERVNVAFKEWKRRQKELQGHRIPYGTPPDAAGAPAPCYCNDCLGTPQHFRTWRNHYHDLKLWRDLDAELPSEKSSLSLTDYLLAAMSFHGVSFEVHQVPLDRQQPQGPVVELRSLYLPTSDAAPVADSSQVINPHQHIVALPVDESLRRELQLVVDAAHRLHKRRLDACDLMALPPVVAMAAPIHEPPPAAVVLHDALQRLPMCRFDVDEFPPPPKTNPLVEYLRGLHHLFQSLDPNGDGSVSKAEFTEALQHHPELRSQLTDDESLALSDEGEGAEERRLQLLFDAIGADTDAFVWDDFVTYFGAPERMKRIVVHATKDHCLEVEATMASMLRCLAPHEDAEDGVIDAWDQHNCAIRVVAQVDERQLRIEATCQEAGKHVRFVSRIHCDRLCLLDPSPWSLLQLSSESVASLVSQCVLCRHRDPSTCAAGAFARVPLREEMADSLLSSLANTSPTTKARANPIPGLSSLMEAGIKDYLHALRGQLGRAEFHFRDHGTAFAAGSTKKLKHWVAECNARVTALATAAAFPQSTHPLRMAARDRCQDIRRDLIDAIRRVSIYEARAWTADATVAAVEALCSTLEKVLVRSADVQYWETPDATIESLGLSNTVWANGYPDAQYPKATEAARQAHKSRSNKLKIAVQMSRRATPPGGAT</sequence>
<dbReference type="OrthoDB" id="75257at2759"/>
<keyword evidence="1" id="KW-0106">Calcium</keyword>
<gene>
    <name evidence="3" type="ORF">ACHHYP_05231</name>
</gene>
<dbReference type="EMBL" id="JNBR01000581">
    <property type="protein sequence ID" value="OQR90798.1"/>
    <property type="molecule type" value="Genomic_DNA"/>
</dbReference>
<dbReference type="SUPFAM" id="SSF47473">
    <property type="entry name" value="EF-hand"/>
    <property type="match status" value="1"/>
</dbReference>
<accession>A0A1V9YYG4</accession>
<protein>
    <recommendedName>
        <fullName evidence="2">EF-hand domain-containing protein</fullName>
    </recommendedName>
</protein>